<evidence type="ECO:0000256" key="1">
    <source>
        <dbReference type="SAM" id="MobiDB-lite"/>
    </source>
</evidence>
<proteinExistence type="predicted"/>
<dbReference type="Proteomes" id="UP000747542">
    <property type="component" value="Unassembled WGS sequence"/>
</dbReference>
<gene>
    <name evidence="2" type="ORF">Hamer_G007530</name>
</gene>
<name>A0A8J5JNW3_HOMAM</name>
<feature type="region of interest" description="Disordered" evidence="1">
    <location>
        <begin position="81"/>
        <end position="101"/>
    </location>
</feature>
<accession>A0A8J5JNW3</accession>
<organism evidence="2 3">
    <name type="scientific">Homarus americanus</name>
    <name type="common">American lobster</name>
    <dbReference type="NCBI Taxonomy" id="6706"/>
    <lineage>
        <taxon>Eukaryota</taxon>
        <taxon>Metazoa</taxon>
        <taxon>Ecdysozoa</taxon>
        <taxon>Arthropoda</taxon>
        <taxon>Crustacea</taxon>
        <taxon>Multicrustacea</taxon>
        <taxon>Malacostraca</taxon>
        <taxon>Eumalacostraca</taxon>
        <taxon>Eucarida</taxon>
        <taxon>Decapoda</taxon>
        <taxon>Pleocyemata</taxon>
        <taxon>Astacidea</taxon>
        <taxon>Nephropoidea</taxon>
        <taxon>Nephropidae</taxon>
        <taxon>Homarus</taxon>
    </lineage>
</organism>
<feature type="region of interest" description="Disordered" evidence="1">
    <location>
        <begin position="1"/>
        <end position="34"/>
    </location>
</feature>
<protein>
    <submittedName>
        <fullName evidence="2">Uncharacterized protein</fullName>
    </submittedName>
</protein>
<dbReference type="EMBL" id="JAHLQT010028808">
    <property type="protein sequence ID" value="KAG7161867.1"/>
    <property type="molecule type" value="Genomic_DNA"/>
</dbReference>
<sequence length="176" mass="20369">MEQLPEVQHDSRSKKRHYDIGRPSRHSPSRYKSQSRNIIMNVHQFFAQEGSCETMEKVVQKTATATRVSMNTVERIKAEAKKSPNGVICSPTPSSRPSPVVGQLDDFDRECIRREPLSFYERGELPTLSALLERVKQPPLSFQGSQSSLYKIVKKLWFKYRKVQSSRKILMEREDI</sequence>
<comment type="caution">
    <text evidence="2">The sequence shown here is derived from an EMBL/GenBank/DDBJ whole genome shotgun (WGS) entry which is preliminary data.</text>
</comment>
<reference evidence="2" key="1">
    <citation type="journal article" date="2021" name="Sci. Adv.">
        <title>The American lobster genome reveals insights on longevity, neural, and immune adaptations.</title>
        <authorList>
            <person name="Polinski J.M."/>
            <person name="Zimin A.V."/>
            <person name="Clark K.F."/>
            <person name="Kohn A.B."/>
            <person name="Sadowski N."/>
            <person name="Timp W."/>
            <person name="Ptitsyn A."/>
            <person name="Khanna P."/>
            <person name="Romanova D.Y."/>
            <person name="Williams P."/>
            <person name="Greenwood S.J."/>
            <person name="Moroz L.L."/>
            <person name="Walt D.R."/>
            <person name="Bodnar A.G."/>
        </authorList>
    </citation>
    <scope>NUCLEOTIDE SEQUENCE</scope>
    <source>
        <strain evidence="2">GMGI-L3</strain>
    </source>
</reference>
<evidence type="ECO:0000313" key="3">
    <source>
        <dbReference type="Proteomes" id="UP000747542"/>
    </source>
</evidence>
<dbReference type="AlphaFoldDB" id="A0A8J5JNW3"/>
<feature type="compositionally biased region" description="Basic residues" evidence="1">
    <location>
        <begin position="12"/>
        <end position="29"/>
    </location>
</feature>
<evidence type="ECO:0000313" key="2">
    <source>
        <dbReference type="EMBL" id="KAG7161867.1"/>
    </source>
</evidence>
<feature type="compositionally biased region" description="Low complexity" evidence="1">
    <location>
        <begin position="90"/>
        <end position="99"/>
    </location>
</feature>
<keyword evidence="3" id="KW-1185">Reference proteome</keyword>